<evidence type="ECO:0000256" key="1">
    <source>
        <dbReference type="ARBA" id="ARBA00004141"/>
    </source>
</evidence>
<feature type="transmembrane region" description="Helical" evidence="5">
    <location>
        <begin position="238"/>
        <end position="262"/>
    </location>
</feature>
<organism evidence="6 7">
    <name type="scientific">Streptococcus merionis</name>
    <dbReference type="NCBI Taxonomy" id="400065"/>
    <lineage>
        <taxon>Bacteria</taxon>
        <taxon>Bacillati</taxon>
        <taxon>Bacillota</taxon>
        <taxon>Bacilli</taxon>
        <taxon>Lactobacillales</taxon>
        <taxon>Streptococcaceae</taxon>
        <taxon>Streptococcus</taxon>
    </lineage>
</organism>
<dbReference type="KEGG" id="smen:SAMEA4412692_1226"/>
<sequence length="292" mass="32204">MTNELILRSIQFLLVALIIWVAWMIWQHTQKQNINLKERFWTGLWIGFVTDLLDTLGIGTFATTTTLFKVTKLVDDDRKIPATLTTAHVIPVMVEALCFITIVKVDITTLVCMASSAFAGAFVGARITKSWDTKQVQRILGFLLIVAACFMVYRFLTNPGTGLSEEIRGLSGIWLVIGMAFDFLVGLLMTMGLGNYAPELIFFSLMGINPSVALPVMMLNAAMIMAAGAKQFIQSDRVHWPGVLGIIVGGVVGVLTAAVFLTSLDINHLKILVIFIAFYTGIMLLRASLLRR</sequence>
<dbReference type="RefSeq" id="WP_018374409.1">
    <property type="nucleotide sequence ID" value="NZ_LT906439.1"/>
</dbReference>
<feature type="transmembrane region" description="Helical" evidence="5">
    <location>
        <begin position="6"/>
        <end position="26"/>
    </location>
</feature>
<evidence type="ECO:0000256" key="3">
    <source>
        <dbReference type="ARBA" id="ARBA00022989"/>
    </source>
</evidence>
<protein>
    <recommendedName>
        <fullName evidence="5">Probable membrane transporter protein</fullName>
    </recommendedName>
</protein>
<evidence type="ECO:0000313" key="7">
    <source>
        <dbReference type="Proteomes" id="UP000215185"/>
    </source>
</evidence>
<dbReference type="Proteomes" id="UP000215185">
    <property type="component" value="Chromosome 1"/>
</dbReference>
<comment type="subcellular location">
    <subcellularLocation>
        <location evidence="5">Cell membrane</location>
        <topology evidence="5">Multi-pass membrane protein</topology>
    </subcellularLocation>
    <subcellularLocation>
        <location evidence="1">Membrane</location>
        <topology evidence="1">Multi-pass membrane protein</topology>
    </subcellularLocation>
</comment>
<accession>A0A239SVM0</accession>
<dbReference type="AlphaFoldDB" id="A0A239SVM0"/>
<comment type="similarity">
    <text evidence="5">Belongs to the 4-toluene sulfonate uptake permease (TSUP) (TC 2.A.102) family.</text>
</comment>
<keyword evidence="2 5" id="KW-0812">Transmembrane</keyword>
<dbReference type="eggNOG" id="COG0730">
    <property type="taxonomic scope" value="Bacteria"/>
</dbReference>
<keyword evidence="4 5" id="KW-0472">Membrane</keyword>
<keyword evidence="7" id="KW-1185">Reference proteome</keyword>
<evidence type="ECO:0000313" key="6">
    <source>
        <dbReference type="EMBL" id="SNU88774.1"/>
    </source>
</evidence>
<evidence type="ECO:0000256" key="4">
    <source>
        <dbReference type="ARBA" id="ARBA00023136"/>
    </source>
</evidence>
<feature type="transmembrane region" description="Helical" evidence="5">
    <location>
        <begin position="139"/>
        <end position="157"/>
    </location>
</feature>
<name>A0A239SVM0_9STRE</name>
<evidence type="ECO:0000256" key="2">
    <source>
        <dbReference type="ARBA" id="ARBA00022692"/>
    </source>
</evidence>
<gene>
    <name evidence="6" type="ORF">SAMEA4412692_01226</name>
</gene>
<keyword evidence="5" id="KW-1003">Cell membrane</keyword>
<dbReference type="STRING" id="1123308.GCA_000380085_01866"/>
<feature type="transmembrane region" description="Helical" evidence="5">
    <location>
        <begin position="38"/>
        <end position="62"/>
    </location>
</feature>
<dbReference type="InterPro" id="IPR002781">
    <property type="entry name" value="TM_pro_TauE-like"/>
</dbReference>
<feature type="transmembrane region" description="Helical" evidence="5">
    <location>
        <begin position="268"/>
        <end position="289"/>
    </location>
</feature>
<proteinExistence type="inferred from homology"/>
<dbReference type="PANTHER" id="PTHR43483:SF3">
    <property type="entry name" value="MEMBRANE TRANSPORTER PROTEIN HI_0806-RELATED"/>
    <property type="match status" value="1"/>
</dbReference>
<dbReference type="PANTHER" id="PTHR43483">
    <property type="entry name" value="MEMBRANE TRANSPORTER PROTEIN HI_0806-RELATED"/>
    <property type="match status" value="1"/>
</dbReference>
<dbReference type="OrthoDB" id="357960at2"/>
<dbReference type="Pfam" id="PF01925">
    <property type="entry name" value="TauE"/>
    <property type="match status" value="1"/>
</dbReference>
<dbReference type="EMBL" id="LT906439">
    <property type="protein sequence ID" value="SNU88774.1"/>
    <property type="molecule type" value="Genomic_DNA"/>
</dbReference>
<feature type="transmembrane region" description="Helical" evidence="5">
    <location>
        <begin position="82"/>
        <end position="103"/>
    </location>
</feature>
<feature type="transmembrane region" description="Helical" evidence="5">
    <location>
        <begin position="169"/>
        <end position="189"/>
    </location>
</feature>
<feature type="transmembrane region" description="Helical" evidence="5">
    <location>
        <begin position="201"/>
        <end position="226"/>
    </location>
</feature>
<evidence type="ECO:0000256" key="5">
    <source>
        <dbReference type="RuleBase" id="RU363041"/>
    </source>
</evidence>
<feature type="transmembrane region" description="Helical" evidence="5">
    <location>
        <begin position="110"/>
        <end position="127"/>
    </location>
</feature>
<keyword evidence="3 5" id="KW-1133">Transmembrane helix</keyword>
<reference evidence="6 7" key="1">
    <citation type="submission" date="2017-06" db="EMBL/GenBank/DDBJ databases">
        <authorList>
            <consortium name="Pathogen Informatics"/>
        </authorList>
    </citation>
    <scope>NUCLEOTIDE SEQUENCE [LARGE SCALE GENOMIC DNA]</scope>
    <source>
        <strain evidence="6 7">NCTC13788</strain>
    </source>
</reference>
<dbReference type="GO" id="GO:0005886">
    <property type="term" value="C:plasma membrane"/>
    <property type="evidence" value="ECO:0007669"/>
    <property type="project" value="UniProtKB-SubCell"/>
</dbReference>